<dbReference type="Proteomes" id="UP001611494">
    <property type="component" value="Unassembled WGS sequence"/>
</dbReference>
<organism evidence="1 2">
    <name type="scientific">Nocardia testacea</name>
    <dbReference type="NCBI Taxonomy" id="248551"/>
    <lineage>
        <taxon>Bacteria</taxon>
        <taxon>Bacillati</taxon>
        <taxon>Actinomycetota</taxon>
        <taxon>Actinomycetes</taxon>
        <taxon>Mycobacteriales</taxon>
        <taxon>Nocardiaceae</taxon>
        <taxon>Nocardia</taxon>
    </lineage>
</organism>
<dbReference type="EMBL" id="JBIRYL010000012">
    <property type="protein sequence ID" value="MFI2233331.1"/>
    <property type="molecule type" value="Genomic_DNA"/>
</dbReference>
<evidence type="ECO:0000313" key="1">
    <source>
        <dbReference type="EMBL" id="MFI2233331.1"/>
    </source>
</evidence>
<proteinExistence type="predicted"/>
<accession>A0ABW7W4A3</accession>
<dbReference type="RefSeq" id="WP_397065467.1">
    <property type="nucleotide sequence ID" value="NZ_JBIRYL010000012.1"/>
</dbReference>
<gene>
    <name evidence="1" type="ORF">ACH49Z_26130</name>
</gene>
<protein>
    <submittedName>
        <fullName evidence="1">Uncharacterized protein</fullName>
    </submittedName>
</protein>
<keyword evidence="2" id="KW-1185">Reference proteome</keyword>
<sequence>MAGSSKSEDPLRDRVIPELVERLLGVAEGVARVRAAPLNGAGHGLRRASGIGQTDEEIAQSLRGIDSRETDRIRIDSFDYRELYLEAQRHDRSDPKVMKEVERRGTVTEGDPALAQMLRIQGFDGLPLLVDADGMRRAIDAGWEEMFRGVHGSQYVAEFKTGPLYPGRDGTGRGNGIWVWGRPPIGSEYGSPELRETSAELRDLAQDCTGRSNNPRNVIRMAMHPDALLTDLDSLEARKHAELSRIDAQLSNEPEGSARRTELEARAYVLENAGRLAAAYGYDGYWVNGTPAWVFLNRTVFVVEE</sequence>
<reference evidence="1 2" key="1">
    <citation type="submission" date="2024-10" db="EMBL/GenBank/DDBJ databases">
        <title>The Natural Products Discovery Center: Release of the First 8490 Sequenced Strains for Exploring Actinobacteria Biosynthetic Diversity.</title>
        <authorList>
            <person name="Kalkreuter E."/>
            <person name="Kautsar S.A."/>
            <person name="Yang D."/>
            <person name="Bader C.D."/>
            <person name="Teijaro C.N."/>
            <person name="Fluegel L."/>
            <person name="Davis C.M."/>
            <person name="Simpson J.R."/>
            <person name="Lauterbach L."/>
            <person name="Steele A.D."/>
            <person name="Gui C."/>
            <person name="Meng S."/>
            <person name="Li G."/>
            <person name="Viehrig K."/>
            <person name="Ye F."/>
            <person name="Su P."/>
            <person name="Kiefer A.F."/>
            <person name="Nichols A."/>
            <person name="Cepeda A.J."/>
            <person name="Yan W."/>
            <person name="Fan B."/>
            <person name="Jiang Y."/>
            <person name="Adhikari A."/>
            <person name="Zheng C.-J."/>
            <person name="Schuster L."/>
            <person name="Cowan T.M."/>
            <person name="Smanski M.J."/>
            <person name="Chevrette M.G."/>
            <person name="De Carvalho L.P.S."/>
            <person name="Shen B."/>
        </authorList>
    </citation>
    <scope>NUCLEOTIDE SEQUENCE [LARGE SCALE GENOMIC DNA]</scope>
    <source>
        <strain evidence="1 2">NPDC019377</strain>
    </source>
</reference>
<evidence type="ECO:0000313" key="2">
    <source>
        <dbReference type="Proteomes" id="UP001611494"/>
    </source>
</evidence>
<comment type="caution">
    <text evidence="1">The sequence shown here is derived from an EMBL/GenBank/DDBJ whole genome shotgun (WGS) entry which is preliminary data.</text>
</comment>
<name>A0ABW7W4A3_9NOCA</name>